<evidence type="ECO:0000313" key="9">
    <source>
        <dbReference type="EMBL" id="CAG9864601.1"/>
    </source>
</evidence>
<evidence type="ECO:0000256" key="6">
    <source>
        <dbReference type="ARBA" id="ARBA00023157"/>
    </source>
</evidence>
<dbReference type="OrthoDB" id="6723085at2759"/>
<organism evidence="9 10">
    <name type="scientific">Phyllotreta striolata</name>
    <name type="common">Striped flea beetle</name>
    <name type="synonym">Crioceris striolata</name>
    <dbReference type="NCBI Taxonomy" id="444603"/>
    <lineage>
        <taxon>Eukaryota</taxon>
        <taxon>Metazoa</taxon>
        <taxon>Ecdysozoa</taxon>
        <taxon>Arthropoda</taxon>
        <taxon>Hexapoda</taxon>
        <taxon>Insecta</taxon>
        <taxon>Pterygota</taxon>
        <taxon>Neoptera</taxon>
        <taxon>Endopterygota</taxon>
        <taxon>Coleoptera</taxon>
        <taxon>Polyphaga</taxon>
        <taxon>Cucujiformia</taxon>
        <taxon>Chrysomeloidea</taxon>
        <taxon>Chrysomelidae</taxon>
        <taxon>Galerucinae</taxon>
        <taxon>Alticini</taxon>
        <taxon>Phyllotreta</taxon>
    </lineage>
</organism>
<comment type="similarity">
    <text evidence="2">Belongs to the histidine acid phosphatase family.</text>
</comment>
<dbReference type="InterPro" id="IPR000560">
    <property type="entry name" value="His_Pase_clade-2"/>
</dbReference>
<evidence type="ECO:0000313" key="10">
    <source>
        <dbReference type="Proteomes" id="UP001153712"/>
    </source>
</evidence>
<keyword evidence="4 8" id="KW-0732">Signal</keyword>
<dbReference type="Gene3D" id="3.40.50.1240">
    <property type="entry name" value="Phosphoglycerate mutase-like"/>
    <property type="match status" value="1"/>
</dbReference>
<protein>
    <recommendedName>
        <fullName evidence="3">acid phosphatase</fullName>
        <ecNumber evidence="3">3.1.3.2</ecNumber>
    </recommendedName>
</protein>
<evidence type="ECO:0000256" key="3">
    <source>
        <dbReference type="ARBA" id="ARBA00012646"/>
    </source>
</evidence>
<dbReference type="EMBL" id="OU900101">
    <property type="protein sequence ID" value="CAG9864601.1"/>
    <property type="molecule type" value="Genomic_DNA"/>
</dbReference>
<feature type="chain" id="PRO_5040316017" description="acid phosphatase" evidence="8">
    <location>
        <begin position="18"/>
        <end position="360"/>
    </location>
</feature>
<evidence type="ECO:0000256" key="1">
    <source>
        <dbReference type="ARBA" id="ARBA00000032"/>
    </source>
</evidence>
<evidence type="ECO:0000256" key="8">
    <source>
        <dbReference type="SAM" id="SignalP"/>
    </source>
</evidence>
<dbReference type="InterPro" id="IPR029033">
    <property type="entry name" value="His_PPase_superfam"/>
</dbReference>
<accession>A0A9N9TX77</accession>
<evidence type="ECO:0000256" key="7">
    <source>
        <dbReference type="ARBA" id="ARBA00023180"/>
    </source>
</evidence>
<dbReference type="EC" id="3.1.3.2" evidence="3"/>
<evidence type="ECO:0000256" key="5">
    <source>
        <dbReference type="ARBA" id="ARBA00022801"/>
    </source>
</evidence>
<dbReference type="GO" id="GO:0003993">
    <property type="term" value="F:acid phosphatase activity"/>
    <property type="evidence" value="ECO:0007669"/>
    <property type="project" value="UniProtKB-EC"/>
</dbReference>
<proteinExistence type="inferred from homology"/>
<dbReference type="PROSITE" id="PS00616">
    <property type="entry name" value="HIS_ACID_PHOSPHAT_1"/>
    <property type="match status" value="1"/>
</dbReference>
<sequence length="360" mass="40924">MVFKTALFIFAAAAVNASNDNLIAVVQVFRHGQRTPNEFFPTDPYADLNEYWAGLDHGQLTNEGKRQHYNLGQFSRKRYAGWLPASYNKKDIYAQTTDVDRTHMSAQANLYGLYPATGTQVWRKNVNWQPIPVHPANQKAFASIPLDCPKYFTAIEEVSSSEEFTNLDKTYASVYQYISEHTNTPNITLSHVGQLWDALLIEDLVGYSLPSWTYSVYPQPIGALTAKYFELFCYNQVLQQIVVGLFYKKTLDYFDEMLADPTSSPKYQMYSGHDTNVYAILNTVGYKPSVPVPFAVSLWFELRRVNFVNVVNLWMKSAEQFTQLSIKGCALDCPLTEVKKLLSDVTIDEETYDSICNSTA</sequence>
<name>A0A9N9TX77_PHYSR</name>
<evidence type="ECO:0000256" key="4">
    <source>
        <dbReference type="ARBA" id="ARBA00022729"/>
    </source>
</evidence>
<keyword evidence="7" id="KW-0325">Glycoprotein</keyword>
<dbReference type="InterPro" id="IPR033379">
    <property type="entry name" value="Acid_Pase_AS"/>
</dbReference>
<keyword evidence="10" id="KW-1185">Reference proteome</keyword>
<evidence type="ECO:0000256" key="2">
    <source>
        <dbReference type="ARBA" id="ARBA00005375"/>
    </source>
</evidence>
<gene>
    <name evidence="9" type="ORF">PHYEVI_LOCUS10853</name>
</gene>
<dbReference type="SUPFAM" id="SSF53254">
    <property type="entry name" value="Phosphoglycerate mutase-like"/>
    <property type="match status" value="1"/>
</dbReference>
<dbReference type="PANTHER" id="PTHR11567:SF211">
    <property type="entry name" value="PROSTATIC ACID PHOSPHATASE"/>
    <property type="match status" value="1"/>
</dbReference>
<reference evidence="9" key="1">
    <citation type="submission" date="2022-01" db="EMBL/GenBank/DDBJ databases">
        <authorList>
            <person name="King R."/>
        </authorList>
    </citation>
    <scope>NUCLEOTIDE SEQUENCE</scope>
</reference>
<dbReference type="AlphaFoldDB" id="A0A9N9TX77"/>
<dbReference type="PANTHER" id="PTHR11567">
    <property type="entry name" value="ACID PHOSPHATASE-RELATED"/>
    <property type="match status" value="1"/>
</dbReference>
<keyword evidence="5" id="KW-0378">Hydrolase</keyword>
<dbReference type="InterPro" id="IPR050645">
    <property type="entry name" value="Histidine_acid_phosphatase"/>
</dbReference>
<dbReference type="Proteomes" id="UP001153712">
    <property type="component" value="Chromosome 8"/>
</dbReference>
<dbReference type="CDD" id="cd07061">
    <property type="entry name" value="HP_HAP_like"/>
    <property type="match status" value="1"/>
</dbReference>
<feature type="signal peptide" evidence="8">
    <location>
        <begin position="1"/>
        <end position="17"/>
    </location>
</feature>
<comment type="catalytic activity">
    <reaction evidence="1">
        <text>a phosphate monoester + H2O = an alcohol + phosphate</text>
        <dbReference type="Rhea" id="RHEA:15017"/>
        <dbReference type="ChEBI" id="CHEBI:15377"/>
        <dbReference type="ChEBI" id="CHEBI:30879"/>
        <dbReference type="ChEBI" id="CHEBI:43474"/>
        <dbReference type="ChEBI" id="CHEBI:67140"/>
        <dbReference type="EC" id="3.1.3.2"/>
    </reaction>
</comment>
<keyword evidence="6" id="KW-1015">Disulfide bond</keyword>
<dbReference type="Pfam" id="PF00328">
    <property type="entry name" value="His_Phos_2"/>
    <property type="match status" value="1"/>
</dbReference>